<feature type="region of interest" description="Disordered" evidence="1">
    <location>
        <begin position="151"/>
        <end position="217"/>
    </location>
</feature>
<proteinExistence type="predicted"/>
<keyword evidence="3" id="KW-1185">Reference proteome</keyword>
<name>A0A6A6V0E4_9PLEO</name>
<dbReference type="AlphaFoldDB" id="A0A6A6V0E4"/>
<dbReference type="EMBL" id="MU006600">
    <property type="protein sequence ID" value="KAF2743120.1"/>
    <property type="molecule type" value="Genomic_DNA"/>
</dbReference>
<dbReference type="Proteomes" id="UP000799440">
    <property type="component" value="Unassembled WGS sequence"/>
</dbReference>
<reference evidence="2" key="1">
    <citation type="journal article" date="2020" name="Stud. Mycol.">
        <title>101 Dothideomycetes genomes: a test case for predicting lifestyles and emergence of pathogens.</title>
        <authorList>
            <person name="Haridas S."/>
            <person name="Albert R."/>
            <person name="Binder M."/>
            <person name="Bloem J."/>
            <person name="Labutti K."/>
            <person name="Salamov A."/>
            <person name="Andreopoulos B."/>
            <person name="Baker S."/>
            <person name="Barry K."/>
            <person name="Bills G."/>
            <person name="Bluhm B."/>
            <person name="Cannon C."/>
            <person name="Castanera R."/>
            <person name="Culley D."/>
            <person name="Daum C."/>
            <person name="Ezra D."/>
            <person name="Gonzalez J."/>
            <person name="Henrissat B."/>
            <person name="Kuo A."/>
            <person name="Liang C."/>
            <person name="Lipzen A."/>
            <person name="Lutzoni F."/>
            <person name="Magnuson J."/>
            <person name="Mondo S."/>
            <person name="Nolan M."/>
            <person name="Ohm R."/>
            <person name="Pangilinan J."/>
            <person name="Park H.-J."/>
            <person name="Ramirez L."/>
            <person name="Alfaro M."/>
            <person name="Sun H."/>
            <person name="Tritt A."/>
            <person name="Yoshinaga Y."/>
            <person name="Zwiers L.-H."/>
            <person name="Turgeon B."/>
            <person name="Goodwin S."/>
            <person name="Spatafora J."/>
            <person name="Crous P."/>
            <person name="Grigoriev I."/>
        </authorList>
    </citation>
    <scope>NUCLEOTIDE SEQUENCE</scope>
    <source>
        <strain evidence="2">CBS 119925</strain>
    </source>
</reference>
<protein>
    <submittedName>
        <fullName evidence="2">Uncharacterized protein</fullName>
    </submittedName>
</protein>
<accession>A0A6A6V0E4</accession>
<gene>
    <name evidence="2" type="ORF">M011DRAFT_247201</name>
</gene>
<evidence type="ECO:0000313" key="3">
    <source>
        <dbReference type="Proteomes" id="UP000799440"/>
    </source>
</evidence>
<sequence>MDVLRLSPRRDGAIDSHHARPGHSLLVGPLVGRLLRCLIETWQTSGHAKHSFAYRYVRYEAVEGYKAGAWYHFATPSSSRHPVLLQLFSSLQFAKTTCRSHFSLRNFNLLCKLFKNTFLHILYLSSNKMHVPLSTLAITVLATLTTLTSAAPHGLPHRPHRGSQNPNHNHDTDNRPPFARPTWRFGPGHSRNETDCGRGQRPSGVAPPTGGLFPTGVFPTNFPGFPVLPQPTGTGIIDLPFPVPTTPPGEEGPVTTAPPPAFSSVVPPVGSDVPVPTLPPVESDLPVPTLPPAFPPVESEIGLPGPGSTATGAESVTTIASGTSEAAQITTATITFEPLTPTEGL</sequence>
<organism evidence="2 3">
    <name type="scientific">Sporormia fimetaria CBS 119925</name>
    <dbReference type="NCBI Taxonomy" id="1340428"/>
    <lineage>
        <taxon>Eukaryota</taxon>
        <taxon>Fungi</taxon>
        <taxon>Dikarya</taxon>
        <taxon>Ascomycota</taxon>
        <taxon>Pezizomycotina</taxon>
        <taxon>Dothideomycetes</taxon>
        <taxon>Pleosporomycetidae</taxon>
        <taxon>Pleosporales</taxon>
        <taxon>Sporormiaceae</taxon>
        <taxon>Sporormia</taxon>
    </lineage>
</organism>
<evidence type="ECO:0000313" key="2">
    <source>
        <dbReference type="EMBL" id="KAF2743120.1"/>
    </source>
</evidence>
<evidence type="ECO:0000256" key="1">
    <source>
        <dbReference type="SAM" id="MobiDB-lite"/>
    </source>
</evidence>